<comment type="caution">
    <text evidence="2">The sequence shown here is derived from an EMBL/GenBank/DDBJ whole genome shotgun (WGS) entry which is preliminary data.</text>
</comment>
<evidence type="ECO:0000313" key="2">
    <source>
        <dbReference type="EMBL" id="MCM2677638.1"/>
    </source>
</evidence>
<feature type="transmembrane region" description="Helical" evidence="1">
    <location>
        <begin position="53"/>
        <end position="80"/>
    </location>
</feature>
<gene>
    <name evidence="2" type="ORF">NDM98_20780</name>
</gene>
<keyword evidence="1" id="KW-0812">Transmembrane</keyword>
<evidence type="ECO:0000313" key="3">
    <source>
        <dbReference type="Proteomes" id="UP001203665"/>
    </source>
</evidence>
<protein>
    <submittedName>
        <fullName evidence="2">Uncharacterized protein</fullName>
    </submittedName>
</protein>
<sequence length="116" mass="13406">MNVVIFLGSLLGLQLISAFIYIGILLVIAWVIGNILNRDEDKWSRFFEFRKGACLYIFIISPYVFAMIALFFICMVWFEFIRFPNVFMSSIIVVVLCSLFAVYPFTKLKGKIIAKV</sequence>
<proteinExistence type="predicted"/>
<organism evidence="2 3">
    <name type="scientific">Alkalicoccobacillus plakortidis</name>
    <dbReference type="NCBI Taxonomy" id="444060"/>
    <lineage>
        <taxon>Bacteria</taxon>
        <taxon>Bacillati</taxon>
        <taxon>Bacillota</taxon>
        <taxon>Bacilli</taxon>
        <taxon>Bacillales</taxon>
        <taxon>Bacillaceae</taxon>
        <taxon>Alkalicoccobacillus</taxon>
    </lineage>
</organism>
<accession>A0ABT0XQK1</accession>
<keyword evidence="1" id="KW-1133">Transmembrane helix</keyword>
<dbReference type="Proteomes" id="UP001203665">
    <property type="component" value="Unassembled WGS sequence"/>
</dbReference>
<keyword evidence="1" id="KW-0472">Membrane</keyword>
<dbReference type="EMBL" id="JAMQJY010000005">
    <property type="protein sequence ID" value="MCM2677638.1"/>
    <property type="molecule type" value="Genomic_DNA"/>
</dbReference>
<evidence type="ECO:0000256" key="1">
    <source>
        <dbReference type="SAM" id="Phobius"/>
    </source>
</evidence>
<reference evidence="2" key="1">
    <citation type="submission" date="2022-06" db="EMBL/GenBank/DDBJ databases">
        <title>Alkalicoccobacillus porphyridii sp. nov., isolated from a marine red alga, Porphyridium purpureum and reclassification of Shouchella plakortidis and Shouchella gibsonii as Alkalicoccobacillus plakortidis comb. nov. and Alkalicoccobacillus gibsonii comb. nov.</title>
        <authorList>
            <person name="Kim K.H."/>
            <person name="Lee J.K."/>
            <person name="Han D.M."/>
            <person name="Baek J.H."/>
            <person name="Jeon C.O."/>
        </authorList>
    </citation>
    <scope>NUCLEOTIDE SEQUENCE</scope>
    <source>
        <strain evidence="2">DSM 19153</strain>
    </source>
</reference>
<dbReference type="RefSeq" id="WP_251611448.1">
    <property type="nucleotide sequence ID" value="NZ_JAMQJY010000005.1"/>
</dbReference>
<keyword evidence="3" id="KW-1185">Reference proteome</keyword>
<feature type="transmembrane region" description="Helical" evidence="1">
    <location>
        <begin position="6"/>
        <end position="32"/>
    </location>
</feature>
<name>A0ABT0XQK1_9BACI</name>
<feature type="transmembrane region" description="Helical" evidence="1">
    <location>
        <begin position="86"/>
        <end position="105"/>
    </location>
</feature>